<accession>A0A401UED5</accession>
<proteinExistence type="predicted"/>
<evidence type="ECO:0000313" key="2">
    <source>
        <dbReference type="Proteomes" id="UP000288227"/>
    </source>
</evidence>
<organism evidence="1 2">
    <name type="scientific">Chryseotalea sanaruensis</name>
    <dbReference type="NCBI Taxonomy" id="2482724"/>
    <lineage>
        <taxon>Bacteria</taxon>
        <taxon>Pseudomonadati</taxon>
        <taxon>Bacteroidota</taxon>
        <taxon>Cytophagia</taxon>
        <taxon>Cytophagales</taxon>
        <taxon>Chryseotaleaceae</taxon>
        <taxon>Chryseotalea</taxon>
    </lineage>
</organism>
<dbReference type="AlphaFoldDB" id="A0A401UED5"/>
<reference evidence="1 2" key="1">
    <citation type="submission" date="2018-11" db="EMBL/GenBank/DDBJ databases">
        <title>Chryseotalea sanarue gen. nov., sp., nov., a member of the family Cytophagaceae, isolated from a brackish lake in Hamamatsu Japan.</title>
        <authorList>
            <person name="Maejima Y."/>
            <person name="Iino T."/>
            <person name="Muraguchi Y."/>
            <person name="Fukuda K."/>
            <person name="Ohkuma M."/>
            <person name="Moriuchi R."/>
            <person name="Dohra H."/>
            <person name="Kimbara K."/>
            <person name="Shintani M."/>
        </authorList>
    </citation>
    <scope>NUCLEOTIDE SEQUENCE [LARGE SCALE GENOMIC DNA]</scope>
    <source>
        <strain evidence="1 2">Ys</strain>
    </source>
</reference>
<name>A0A401UED5_9BACT</name>
<keyword evidence="2" id="KW-1185">Reference proteome</keyword>
<dbReference type="EMBL" id="BHXQ01000007">
    <property type="protein sequence ID" value="GCC53222.1"/>
    <property type="molecule type" value="Genomic_DNA"/>
</dbReference>
<comment type="caution">
    <text evidence="1">The sequence shown here is derived from an EMBL/GenBank/DDBJ whole genome shotgun (WGS) entry which is preliminary data.</text>
</comment>
<sequence length="43" mass="5044">MGDTTKSYKLHVWKYANENQLIELGRVANYKPKYKVEVSSRTP</sequence>
<protein>
    <submittedName>
        <fullName evidence="1">Uncharacterized protein</fullName>
    </submittedName>
</protein>
<dbReference type="Proteomes" id="UP000288227">
    <property type="component" value="Unassembled WGS sequence"/>
</dbReference>
<gene>
    <name evidence="1" type="ORF">SanaruYs_34650</name>
</gene>
<evidence type="ECO:0000313" key="1">
    <source>
        <dbReference type="EMBL" id="GCC53222.1"/>
    </source>
</evidence>